<sequence>WTVWDHMERWKAGMRGAITSIPTLYQEFLFVGSDSGDVSACVAANKRYRWRTAVSGPIAADLVADANGLYVASEDQSLYLFDLRYGRTRWRARFSGPLHEPPVLTPELAFQFCADDGLVAVNAAWVGVEKRVRWILPRGRQLLTVDKRFAYVLSR</sequence>
<dbReference type="InterPro" id="IPR011047">
    <property type="entry name" value="Quinoprotein_ADH-like_sf"/>
</dbReference>
<feature type="non-terminal residue" evidence="2">
    <location>
        <position position="1"/>
    </location>
</feature>
<proteinExistence type="predicted"/>
<evidence type="ECO:0000259" key="1">
    <source>
        <dbReference type="Pfam" id="PF13360"/>
    </source>
</evidence>
<dbReference type="InterPro" id="IPR015943">
    <property type="entry name" value="WD40/YVTN_repeat-like_dom_sf"/>
</dbReference>
<dbReference type="Gene3D" id="2.130.10.10">
    <property type="entry name" value="YVTN repeat-like/Quinoprotein amine dehydrogenase"/>
    <property type="match status" value="1"/>
</dbReference>
<evidence type="ECO:0000313" key="2">
    <source>
        <dbReference type="EMBL" id="GAG47924.1"/>
    </source>
</evidence>
<protein>
    <recommendedName>
        <fullName evidence="1">Pyrrolo-quinoline quinone repeat domain-containing protein</fullName>
    </recommendedName>
</protein>
<dbReference type="Pfam" id="PF13360">
    <property type="entry name" value="PQQ_2"/>
    <property type="match status" value="1"/>
</dbReference>
<gene>
    <name evidence="2" type="ORF">S01H1_83771</name>
</gene>
<feature type="non-terminal residue" evidence="2">
    <location>
        <position position="155"/>
    </location>
</feature>
<comment type="caution">
    <text evidence="2">The sequence shown here is derived from an EMBL/GenBank/DDBJ whole genome shotgun (WGS) entry which is preliminary data.</text>
</comment>
<dbReference type="AlphaFoldDB" id="X0XX20"/>
<reference evidence="2" key="1">
    <citation type="journal article" date="2014" name="Front. Microbiol.">
        <title>High frequency of phylogenetically diverse reductive dehalogenase-homologous genes in deep subseafloor sedimentary metagenomes.</title>
        <authorList>
            <person name="Kawai M."/>
            <person name="Futagami T."/>
            <person name="Toyoda A."/>
            <person name="Takaki Y."/>
            <person name="Nishi S."/>
            <person name="Hori S."/>
            <person name="Arai W."/>
            <person name="Tsubouchi T."/>
            <person name="Morono Y."/>
            <person name="Uchiyama I."/>
            <person name="Ito T."/>
            <person name="Fujiyama A."/>
            <person name="Inagaki F."/>
            <person name="Takami H."/>
        </authorList>
    </citation>
    <scope>NUCLEOTIDE SEQUENCE</scope>
    <source>
        <strain evidence="2">Expedition CK06-06</strain>
    </source>
</reference>
<dbReference type="EMBL" id="BARS01057022">
    <property type="protein sequence ID" value="GAG47924.1"/>
    <property type="molecule type" value="Genomic_DNA"/>
</dbReference>
<dbReference type="SUPFAM" id="SSF50998">
    <property type="entry name" value="Quinoprotein alcohol dehydrogenase-like"/>
    <property type="match status" value="1"/>
</dbReference>
<accession>X0XX20</accession>
<name>X0XX20_9ZZZZ</name>
<feature type="domain" description="Pyrrolo-quinoline quinone repeat" evidence="1">
    <location>
        <begin position="8"/>
        <end position="96"/>
    </location>
</feature>
<organism evidence="2">
    <name type="scientific">marine sediment metagenome</name>
    <dbReference type="NCBI Taxonomy" id="412755"/>
    <lineage>
        <taxon>unclassified sequences</taxon>
        <taxon>metagenomes</taxon>
        <taxon>ecological metagenomes</taxon>
    </lineage>
</organism>
<dbReference type="InterPro" id="IPR002372">
    <property type="entry name" value="PQQ_rpt_dom"/>
</dbReference>